<evidence type="ECO:0000259" key="5">
    <source>
        <dbReference type="SMART" id="SM00849"/>
    </source>
</evidence>
<dbReference type="AlphaFoldDB" id="A0A0P9CA59"/>
<evidence type="ECO:0000256" key="2">
    <source>
        <dbReference type="ARBA" id="ARBA00022723"/>
    </source>
</evidence>
<dbReference type="Gene3D" id="3.60.15.10">
    <property type="entry name" value="Ribonuclease Z/Hydroxyacylglutathione hydrolase-like"/>
    <property type="match status" value="1"/>
</dbReference>
<dbReference type="GO" id="GO:0046872">
    <property type="term" value="F:metal ion binding"/>
    <property type="evidence" value="ECO:0007669"/>
    <property type="project" value="UniProtKB-KW"/>
</dbReference>
<dbReference type="GO" id="GO:0016787">
    <property type="term" value="F:hydrolase activity"/>
    <property type="evidence" value="ECO:0007669"/>
    <property type="project" value="UniProtKB-KW"/>
</dbReference>
<dbReference type="InterPro" id="IPR036866">
    <property type="entry name" value="RibonucZ/Hydroxyglut_hydro"/>
</dbReference>
<dbReference type="RefSeq" id="WP_054970644.1">
    <property type="nucleotide sequence ID" value="NZ_LJCO01000079.1"/>
</dbReference>
<keyword evidence="4" id="KW-0862">Zinc</keyword>
<feature type="domain" description="Metallo-beta-lactamase" evidence="5">
    <location>
        <begin position="12"/>
        <end position="192"/>
    </location>
</feature>
<comment type="caution">
    <text evidence="6">The sequence shown here is derived from an EMBL/GenBank/DDBJ whole genome shotgun (WGS) entry which is preliminary data.</text>
</comment>
<dbReference type="SMART" id="SM00849">
    <property type="entry name" value="Lactamase_B"/>
    <property type="match status" value="1"/>
</dbReference>
<reference evidence="6 7" key="1">
    <citation type="submission" date="2015-09" db="EMBL/GenBank/DDBJ databases">
        <title>Draft genome sequence of Alicyclobacillus ferrooxydans DSM 22381.</title>
        <authorList>
            <person name="Hemp J."/>
        </authorList>
    </citation>
    <scope>NUCLEOTIDE SEQUENCE [LARGE SCALE GENOMIC DNA]</scope>
    <source>
        <strain evidence="6 7">TC-34</strain>
    </source>
</reference>
<dbReference type="SUPFAM" id="SSF56281">
    <property type="entry name" value="Metallo-hydrolase/oxidoreductase"/>
    <property type="match status" value="1"/>
</dbReference>
<keyword evidence="3" id="KW-0378">Hydrolase</keyword>
<dbReference type="InterPro" id="IPR001279">
    <property type="entry name" value="Metallo-B-lactamas"/>
</dbReference>
<evidence type="ECO:0000256" key="1">
    <source>
        <dbReference type="ARBA" id="ARBA00001947"/>
    </source>
</evidence>
<dbReference type="EMBL" id="LJCO01000079">
    <property type="protein sequence ID" value="KPV42283.1"/>
    <property type="molecule type" value="Genomic_DNA"/>
</dbReference>
<keyword evidence="2" id="KW-0479">Metal-binding</keyword>
<dbReference type="PATRIC" id="fig|471514.4.peg.4601"/>
<dbReference type="PANTHER" id="PTHR46233:SF3">
    <property type="entry name" value="HYDROXYACYLGLUTATHIONE HYDROLASE GLOC"/>
    <property type="match status" value="1"/>
</dbReference>
<proteinExistence type="predicted"/>
<evidence type="ECO:0000313" key="7">
    <source>
        <dbReference type="Proteomes" id="UP000050482"/>
    </source>
</evidence>
<dbReference type="Pfam" id="PF00753">
    <property type="entry name" value="Lactamase_B"/>
    <property type="match status" value="1"/>
</dbReference>
<evidence type="ECO:0000256" key="3">
    <source>
        <dbReference type="ARBA" id="ARBA00022801"/>
    </source>
</evidence>
<keyword evidence="7" id="KW-1185">Reference proteome</keyword>
<comment type="cofactor">
    <cofactor evidence="1">
        <name>Zn(2+)</name>
        <dbReference type="ChEBI" id="CHEBI:29105"/>
    </cofactor>
</comment>
<dbReference type="InterPro" id="IPR051453">
    <property type="entry name" value="MBL_Glyoxalase_II"/>
</dbReference>
<evidence type="ECO:0000313" key="6">
    <source>
        <dbReference type="EMBL" id="KPV42283.1"/>
    </source>
</evidence>
<name>A0A0P9CA59_9BACL</name>
<gene>
    <name evidence="6" type="ORF">AN477_18425</name>
</gene>
<protein>
    <recommendedName>
        <fullName evidence="5">Metallo-beta-lactamase domain-containing protein</fullName>
    </recommendedName>
</protein>
<dbReference type="OrthoDB" id="9802248at2"/>
<dbReference type="Proteomes" id="UP000050482">
    <property type="component" value="Unassembled WGS sequence"/>
</dbReference>
<dbReference type="CDD" id="cd06262">
    <property type="entry name" value="metallo-hydrolase-like_MBL-fold"/>
    <property type="match status" value="1"/>
</dbReference>
<sequence length="212" mass="23325">MKLQTFVLSPFQSNCYVLSETDENGAPTVVIDPGDLDVKRVMDYVSEHQYQVQAVWLTHGHVDHVMGVDVIRKAYDVPAYVHAADMDLWQSLPNDAARWLGKQVPALNAPDGFLEEGDTLACGNLSFTVWHTPGHSRGSVCLIEEEVAITGDTLFAQGVGRTDLPGGSFTELSHSLKRLLTLADNVRIYPGHMGTSTIGFERQVNPFLTDID</sequence>
<evidence type="ECO:0000256" key="4">
    <source>
        <dbReference type="ARBA" id="ARBA00022833"/>
    </source>
</evidence>
<organism evidence="6 7">
    <name type="scientific">Alicyclobacillus ferrooxydans</name>
    <dbReference type="NCBI Taxonomy" id="471514"/>
    <lineage>
        <taxon>Bacteria</taxon>
        <taxon>Bacillati</taxon>
        <taxon>Bacillota</taxon>
        <taxon>Bacilli</taxon>
        <taxon>Bacillales</taxon>
        <taxon>Alicyclobacillaceae</taxon>
        <taxon>Alicyclobacillus</taxon>
    </lineage>
</organism>
<accession>A0A0P9CA59</accession>
<dbReference type="STRING" id="471514.AN477_18425"/>
<dbReference type="PANTHER" id="PTHR46233">
    <property type="entry name" value="HYDROXYACYLGLUTATHIONE HYDROLASE GLOC"/>
    <property type="match status" value="1"/>
</dbReference>